<proteinExistence type="predicted"/>
<dbReference type="GO" id="GO:0007166">
    <property type="term" value="P:cell surface receptor signaling pathway"/>
    <property type="evidence" value="ECO:0007669"/>
    <property type="project" value="TreeGrafter"/>
</dbReference>
<name>A0A8K1D9I4_9PASS</name>
<dbReference type="GO" id="GO:0009897">
    <property type="term" value="C:external side of plasma membrane"/>
    <property type="evidence" value="ECO:0007669"/>
    <property type="project" value="TreeGrafter"/>
</dbReference>
<accession>A0A8K1D9I4</accession>
<keyword evidence="1" id="KW-0732">Signal</keyword>
<dbReference type="GO" id="GO:0004888">
    <property type="term" value="F:transmembrane signaling receptor activity"/>
    <property type="evidence" value="ECO:0007669"/>
    <property type="project" value="TreeGrafter"/>
</dbReference>
<keyword evidence="2" id="KW-1015">Disulfide bond</keyword>
<keyword evidence="3" id="KW-0472">Membrane</keyword>
<feature type="domain" description="Ig-like" evidence="4">
    <location>
        <begin position="59"/>
        <end position="121"/>
    </location>
</feature>
<keyword evidence="6" id="KW-1185">Reference proteome</keyword>
<dbReference type="InterPro" id="IPR007110">
    <property type="entry name" value="Ig-like_dom"/>
</dbReference>
<dbReference type="InterPro" id="IPR003598">
    <property type="entry name" value="Ig_sub2"/>
</dbReference>
<dbReference type="SUPFAM" id="SSF48726">
    <property type="entry name" value="Immunoglobulin"/>
    <property type="match status" value="3"/>
</dbReference>
<dbReference type="AlphaFoldDB" id="A0A8K1D9I4"/>
<organism evidence="5 6">
    <name type="scientific">Zosterops borbonicus</name>
    <dbReference type="NCBI Taxonomy" id="364589"/>
    <lineage>
        <taxon>Eukaryota</taxon>
        <taxon>Metazoa</taxon>
        <taxon>Chordata</taxon>
        <taxon>Craniata</taxon>
        <taxon>Vertebrata</taxon>
        <taxon>Euteleostomi</taxon>
        <taxon>Archelosauria</taxon>
        <taxon>Archosauria</taxon>
        <taxon>Dinosauria</taxon>
        <taxon>Saurischia</taxon>
        <taxon>Theropoda</taxon>
        <taxon>Coelurosauria</taxon>
        <taxon>Aves</taxon>
        <taxon>Neognathae</taxon>
        <taxon>Neoaves</taxon>
        <taxon>Telluraves</taxon>
        <taxon>Australaves</taxon>
        <taxon>Passeriformes</taxon>
        <taxon>Sylvioidea</taxon>
        <taxon>Zosteropidae</taxon>
        <taxon>Zosterops</taxon>
    </lineage>
</organism>
<dbReference type="Proteomes" id="UP000796761">
    <property type="component" value="Unassembled WGS sequence"/>
</dbReference>
<dbReference type="SMART" id="SM00409">
    <property type="entry name" value="IG"/>
    <property type="match status" value="3"/>
</dbReference>
<dbReference type="OrthoDB" id="6151406at2759"/>
<feature type="domain" description="Ig-like" evidence="4">
    <location>
        <begin position="229"/>
        <end position="313"/>
    </location>
</feature>
<evidence type="ECO:0000259" key="4">
    <source>
        <dbReference type="PROSITE" id="PS50835"/>
    </source>
</evidence>
<dbReference type="SMART" id="SM00408">
    <property type="entry name" value="IGc2"/>
    <property type="match status" value="2"/>
</dbReference>
<dbReference type="Gene3D" id="2.60.40.10">
    <property type="entry name" value="Immunoglobulins"/>
    <property type="match status" value="3"/>
</dbReference>
<sequence length="356" mass="38856">MLRPGGGAKHSHLDIIWDLGQYKQPLPTGFPEDQSYQTFLQDHCFRKTTSSGLFPPPCPGAQTTQLLVEPPWRPAVLWDRVTLTCQGSGTAGATTWYKDGQRWWSEAPDNFTVTDSGTYTCYRRGTGFSPTVRVLNDPLVLQVPARLLLEGDTVTLRCRWQQDLSVTGVRFYSGDEEVSRSSSGTELSLSPLQLNHSGHYRCGGLVDSGLSWSRKCQESVPVTVTVHVPVANATITPSPPAHQVHTGDPVTLRCSVQVGSAPVTFIWLHNRQEVARGPILELGDVDVGHSGTYQCVATNQLGQNRRHVFRALSPELALEVTLGSPWVTVAAGVSGSLLFLLVAVIVGWHQCHRLGG</sequence>
<evidence type="ECO:0000313" key="5">
    <source>
        <dbReference type="EMBL" id="TRZ06838.1"/>
    </source>
</evidence>
<dbReference type="EMBL" id="SWJQ01002137">
    <property type="protein sequence ID" value="TRZ06838.1"/>
    <property type="molecule type" value="Genomic_DNA"/>
</dbReference>
<comment type="caution">
    <text evidence="5">The sequence shown here is derived from an EMBL/GenBank/DDBJ whole genome shotgun (WGS) entry which is preliminary data.</text>
</comment>
<dbReference type="InterPro" id="IPR036179">
    <property type="entry name" value="Ig-like_dom_sf"/>
</dbReference>
<feature type="transmembrane region" description="Helical" evidence="3">
    <location>
        <begin position="326"/>
        <end position="348"/>
    </location>
</feature>
<keyword evidence="3" id="KW-0812">Transmembrane</keyword>
<evidence type="ECO:0000256" key="1">
    <source>
        <dbReference type="ARBA" id="ARBA00022729"/>
    </source>
</evidence>
<dbReference type="Pfam" id="PF13895">
    <property type="entry name" value="Ig_2"/>
    <property type="match status" value="3"/>
</dbReference>
<evidence type="ECO:0000256" key="3">
    <source>
        <dbReference type="SAM" id="Phobius"/>
    </source>
</evidence>
<dbReference type="InterPro" id="IPR003599">
    <property type="entry name" value="Ig_sub"/>
</dbReference>
<gene>
    <name evidence="5" type="ORF">HGM15179_020269</name>
</gene>
<dbReference type="PANTHER" id="PTHR11481">
    <property type="entry name" value="IMMUNOGLOBULIN FC RECEPTOR"/>
    <property type="match status" value="1"/>
</dbReference>
<dbReference type="GO" id="GO:0006955">
    <property type="term" value="P:immune response"/>
    <property type="evidence" value="ECO:0007669"/>
    <property type="project" value="TreeGrafter"/>
</dbReference>
<dbReference type="PROSITE" id="PS50835">
    <property type="entry name" value="IG_LIKE"/>
    <property type="match status" value="3"/>
</dbReference>
<protein>
    <recommendedName>
        <fullName evidence="4">Ig-like domain-containing protein</fullName>
    </recommendedName>
</protein>
<dbReference type="InterPro" id="IPR050488">
    <property type="entry name" value="Ig_Fc_receptor"/>
</dbReference>
<dbReference type="InterPro" id="IPR013783">
    <property type="entry name" value="Ig-like_fold"/>
</dbReference>
<evidence type="ECO:0000313" key="6">
    <source>
        <dbReference type="Proteomes" id="UP000796761"/>
    </source>
</evidence>
<keyword evidence="3" id="KW-1133">Transmembrane helix</keyword>
<reference evidence="5" key="1">
    <citation type="submission" date="2019-04" db="EMBL/GenBank/DDBJ databases">
        <title>Genome assembly of Zosterops borbonicus 15179.</title>
        <authorList>
            <person name="Leroy T."/>
            <person name="Anselmetti Y."/>
            <person name="Tilak M.-K."/>
            <person name="Nabholz B."/>
        </authorList>
    </citation>
    <scope>NUCLEOTIDE SEQUENCE</scope>
    <source>
        <strain evidence="5">HGM_15179</strain>
        <tissue evidence="5">Muscle</tissue>
    </source>
</reference>
<dbReference type="PANTHER" id="PTHR11481:SF64">
    <property type="entry name" value="FC RECEPTOR-LIKE PROTEIN 4"/>
    <property type="match status" value="1"/>
</dbReference>
<feature type="domain" description="Ig-like" evidence="4">
    <location>
        <begin position="130"/>
        <end position="202"/>
    </location>
</feature>
<evidence type="ECO:0000256" key="2">
    <source>
        <dbReference type="ARBA" id="ARBA00023157"/>
    </source>
</evidence>